<sequence>CACARSIKSAIEFVCAHVKDIEWLAYWNVRWDMCSLSLWHGYLPAALDYRCVVGEEGGPINYRGTWLVY</sequence>
<reference evidence="1" key="2">
    <citation type="submission" date="2018-03" db="EMBL/GenBank/DDBJ databases">
        <title>The Triticum urartu genome reveals the dynamic nature of wheat genome evolution.</title>
        <authorList>
            <person name="Ling H."/>
            <person name="Ma B."/>
            <person name="Shi X."/>
            <person name="Liu H."/>
            <person name="Dong L."/>
            <person name="Sun H."/>
            <person name="Cao Y."/>
            <person name="Gao Q."/>
            <person name="Zheng S."/>
            <person name="Li Y."/>
            <person name="Yu Y."/>
            <person name="Du H."/>
            <person name="Qi M."/>
            <person name="Li Y."/>
            <person name="Yu H."/>
            <person name="Cui Y."/>
            <person name="Wang N."/>
            <person name="Chen C."/>
            <person name="Wu H."/>
            <person name="Zhao Y."/>
            <person name="Zhang J."/>
            <person name="Li Y."/>
            <person name="Zhou W."/>
            <person name="Zhang B."/>
            <person name="Hu W."/>
            <person name="Eijk M."/>
            <person name="Tang J."/>
            <person name="Witsenboer H."/>
            <person name="Zhao S."/>
            <person name="Li Z."/>
            <person name="Zhang A."/>
            <person name="Wang D."/>
            <person name="Liang C."/>
        </authorList>
    </citation>
    <scope>NUCLEOTIDE SEQUENCE [LARGE SCALE GENOMIC DNA]</scope>
    <source>
        <strain evidence="1">cv. G1812</strain>
    </source>
</reference>
<dbReference type="Gramene" id="TuG1812G0500002357.01.T01">
    <property type="protein sequence ID" value="TuG1812G0500002357.01.T01"/>
    <property type="gene ID" value="TuG1812G0500002357.01"/>
</dbReference>
<dbReference type="Proteomes" id="UP000015106">
    <property type="component" value="Chromosome 5"/>
</dbReference>
<accession>A0A8R7UIQ3</accession>
<keyword evidence="2" id="KW-1185">Reference proteome</keyword>
<evidence type="ECO:0000313" key="1">
    <source>
        <dbReference type="EnsemblPlants" id="TuG1812G0500002357.01.T01"/>
    </source>
</evidence>
<reference evidence="1" key="3">
    <citation type="submission" date="2022-06" db="UniProtKB">
        <authorList>
            <consortium name="EnsemblPlants"/>
        </authorList>
    </citation>
    <scope>IDENTIFICATION</scope>
</reference>
<name>A0A8R7UIQ3_TRIUA</name>
<organism evidence="1 2">
    <name type="scientific">Triticum urartu</name>
    <name type="common">Red wild einkorn</name>
    <name type="synonym">Crithodium urartu</name>
    <dbReference type="NCBI Taxonomy" id="4572"/>
    <lineage>
        <taxon>Eukaryota</taxon>
        <taxon>Viridiplantae</taxon>
        <taxon>Streptophyta</taxon>
        <taxon>Embryophyta</taxon>
        <taxon>Tracheophyta</taxon>
        <taxon>Spermatophyta</taxon>
        <taxon>Magnoliopsida</taxon>
        <taxon>Liliopsida</taxon>
        <taxon>Poales</taxon>
        <taxon>Poaceae</taxon>
        <taxon>BOP clade</taxon>
        <taxon>Pooideae</taxon>
        <taxon>Triticodae</taxon>
        <taxon>Triticeae</taxon>
        <taxon>Triticinae</taxon>
        <taxon>Triticum</taxon>
    </lineage>
</organism>
<protein>
    <submittedName>
        <fullName evidence="1">Uncharacterized protein</fullName>
    </submittedName>
</protein>
<dbReference type="AlphaFoldDB" id="A0A8R7UIQ3"/>
<reference evidence="2" key="1">
    <citation type="journal article" date="2013" name="Nature">
        <title>Draft genome of the wheat A-genome progenitor Triticum urartu.</title>
        <authorList>
            <person name="Ling H.Q."/>
            <person name="Zhao S."/>
            <person name="Liu D."/>
            <person name="Wang J."/>
            <person name="Sun H."/>
            <person name="Zhang C."/>
            <person name="Fan H."/>
            <person name="Li D."/>
            <person name="Dong L."/>
            <person name="Tao Y."/>
            <person name="Gao C."/>
            <person name="Wu H."/>
            <person name="Li Y."/>
            <person name="Cui Y."/>
            <person name="Guo X."/>
            <person name="Zheng S."/>
            <person name="Wang B."/>
            <person name="Yu K."/>
            <person name="Liang Q."/>
            <person name="Yang W."/>
            <person name="Lou X."/>
            <person name="Chen J."/>
            <person name="Feng M."/>
            <person name="Jian J."/>
            <person name="Zhang X."/>
            <person name="Luo G."/>
            <person name="Jiang Y."/>
            <person name="Liu J."/>
            <person name="Wang Z."/>
            <person name="Sha Y."/>
            <person name="Zhang B."/>
            <person name="Wu H."/>
            <person name="Tang D."/>
            <person name="Shen Q."/>
            <person name="Xue P."/>
            <person name="Zou S."/>
            <person name="Wang X."/>
            <person name="Liu X."/>
            <person name="Wang F."/>
            <person name="Yang Y."/>
            <person name="An X."/>
            <person name="Dong Z."/>
            <person name="Zhang K."/>
            <person name="Zhang X."/>
            <person name="Luo M.C."/>
            <person name="Dvorak J."/>
            <person name="Tong Y."/>
            <person name="Wang J."/>
            <person name="Yang H."/>
            <person name="Li Z."/>
            <person name="Wang D."/>
            <person name="Zhang A."/>
            <person name="Wang J."/>
        </authorList>
    </citation>
    <scope>NUCLEOTIDE SEQUENCE</scope>
    <source>
        <strain evidence="2">cv. G1812</strain>
    </source>
</reference>
<proteinExistence type="predicted"/>
<dbReference type="EnsemblPlants" id="TuG1812G0500002357.01.T01">
    <property type="protein sequence ID" value="TuG1812G0500002357.01.T01"/>
    <property type="gene ID" value="TuG1812G0500002357.01"/>
</dbReference>
<evidence type="ECO:0000313" key="2">
    <source>
        <dbReference type="Proteomes" id="UP000015106"/>
    </source>
</evidence>